<feature type="domain" description="Cyclophilin-like" evidence="3">
    <location>
        <begin position="87"/>
        <end position="195"/>
    </location>
</feature>
<gene>
    <name evidence="4" type="ORF">CE91St30_14130</name>
</gene>
<evidence type="ECO:0000256" key="1">
    <source>
        <dbReference type="SAM" id="MobiDB-lite"/>
    </source>
</evidence>
<evidence type="ECO:0000256" key="2">
    <source>
        <dbReference type="SAM" id="SignalP"/>
    </source>
</evidence>
<sequence>MRAKANATDLHVLSACAAALAAVLALNGCAANGAAQQPTPVPNTPQGEQAAPAGEQKADTAQGGERADEDAHRDAGAEGEETGRMLITVGTQSFAVSLEDSEAARALAALLPFELELRDVNGNEKFAELPDALPVDSSAPGRIEAGDLMLYGDDSIVLFYESFDSPYSYTRLGRVDDPAPLADIALAGSVRATFEQM</sequence>
<name>A0ABM7WIL6_9ACTN</name>
<dbReference type="Pfam" id="PF18050">
    <property type="entry name" value="Cyclophil_like2"/>
    <property type="match status" value="1"/>
</dbReference>
<accession>A0ABM7WIL6</accession>
<keyword evidence="2" id="KW-0732">Signal</keyword>
<evidence type="ECO:0000313" key="4">
    <source>
        <dbReference type="EMBL" id="BDE96080.1"/>
    </source>
</evidence>
<dbReference type="SUPFAM" id="SSF50891">
    <property type="entry name" value="Cyclophilin-like"/>
    <property type="match status" value="1"/>
</dbReference>
<dbReference type="Gene3D" id="2.40.100.20">
    <property type="match status" value="1"/>
</dbReference>
<reference evidence="4 5" key="1">
    <citation type="submission" date="2022-01" db="EMBL/GenBank/DDBJ databases">
        <title>Novel bile acid biosynthetic pathways are enriched in the microbiome of centenarians.</title>
        <authorList>
            <person name="Sato Y."/>
            <person name="Atarashi K."/>
            <person name="Plichta R.D."/>
            <person name="Arai Y."/>
            <person name="Sasajima S."/>
            <person name="Kearney M.S."/>
            <person name="Suda W."/>
            <person name="Takeshita K."/>
            <person name="Sasaki T."/>
            <person name="Okamoto S."/>
            <person name="Skelly N.A."/>
            <person name="Okamura Y."/>
            <person name="Vlamakis H."/>
            <person name="Li Y."/>
            <person name="Tanoue T."/>
            <person name="Takei H."/>
            <person name="Nittono H."/>
            <person name="Narushima S."/>
            <person name="Irie J."/>
            <person name="Itoh H."/>
            <person name="Moriya K."/>
            <person name="Sugiura Y."/>
            <person name="Suematsu M."/>
            <person name="Moritoki N."/>
            <person name="Shibata S."/>
            <person name="Littman R.D."/>
            <person name="Fischbach A.M."/>
            <person name="Uwamino Y."/>
            <person name="Inoue T."/>
            <person name="Honda A."/>
            <person name="Hattori M."/>
            <person name="Murai T."/>
            <person name="Xavier J.R."/>
            <person name="Hirose N."/>
            <person name="Honda K."/>
        </authorList>
    </citation>
    <scope>NUCLEOTIDE SEQUENCE [LARGE SCALE GENOMIC DNA]</scope>
    <source>
        <strain evidence="4 5">CE91-St30</strain>
    </source>
</reference>
<evidence type="ECO:0000313" key="5">
    <source>
        <dbReference type="Proteomes" id="UP001320544"/>
    </source>
</evidence>
<evidence type="ECO:0000259" key="3">
    <source>
        <dbReference type="Pfam" id="PF18050"/>
    </source>
</evidence>
<protein>
    <recommendedName>
        <fullName evidence="3">Cyclophilin-like domain-containing protein</fullName>
    </recommendedName>
</protein>
<dbReference type="InterPro" id="IPR029000">
    <property type="entry name" value="Cyclophilin-like_dom_sf"/>
</dbReference>
<keyword evidence="5" id="KW-1185">Reference proteome</keyword>
<feature type="region of interest" description="Disordered" evidence="1">
    <location>
        <begin position="35"/>
        <end position="83"/>
    </location>
</feature>
<dbReference type="RefSeq" id="WP_244412341.1">
    <property type="nucleotide sequence ID" value="NZ_AP025564.1"/>
</dbReference>
<feature type="chain" id="PRO_5045979084" description="Cyclophilin-like domain-containing protein" evidence="2">
    <location>
        <begin position="31"/>
        <end position="197"/>
    </location>
</feature>
<dbReference type="InterPro" id="IPR041183">
    <property type="entry name" value="Cyclophilin-like"/>
</dbReference>
<proteinExistence type="predicted"/>
<feature type="signal peptide" evidence="2">
    <location>
        <begin position="1"/>
        <end position="30"/>
    </location>
</feature>
<dbReference type="Proteomes" id="UP001320544">
    <property type="component" value="Chromosome"/>
</dbReference>
<feature type="compositionally biased region" description="Basic and acidic residues" evidence="1">
    <location>
        <begin position="65"/>
        <end position="76"/>
    </location>
</feature>
<organism evidence="4 5">
    <name type="scientific">Raoultibacter timonensis</name>
    <dbReference type="NCBI Taxonomy" id="1907662"/>
    <lineage>
        <taxon>Bacteria</taxon>
        <taxon>Bacillati</taxon>
        <taxon>Actinomycetota</taxon>
        <taxon>Coriobacteriia</taxon>
        <taxon>Eggerthellales</taxon>
        <taxon>Eggerthellaceae</taxon>
        <taxon>Raoultibacter</taxon>
    </lineage>
</organism>
<dbReference type="EMBL" id="AP025564">
    <property type="protein sequence ID" value="BDE96080.1"/>
    <property type="molecule type" value="Genomic_DNA"/>
</dbReference>